<accession>A0A2R7YYB9</accession>
<proteinExistence type="inferred from homology"/>
<comment type="caution">
    <text evidence="13">The sequence shown here is derived from an EMBL/GenBank/DDBJ whole genome shotgun (WGS) entry which is preliminary data.</text>
</comment>
<keyword evidence="3" id="KW-0479">Metal-binding</keyword>
<organism evidence="13 14">
    <name type="scientific">Nocardioides currus</name>
    <dbReference type="NCBI Taxonomy" id="2133958"/>
    <lineage>
        <taxon>Bacteria</taxon>
        <taxon>Bacillati</taxon>
        <taxon>Actinomycetota</taxon>
        <taxon>Actinomycetes</taxon>
        <taxon>Propionibacteriales</taxon>
        <taxon>Nocardioidaceae</taxon>
        <taxon>Nocardioides</taxon>
    </lineage>
</organism>
<dbReference type="SUPFAM" id="SSF55486">
    <property type="entry name" value="Metalloproteases ('zincins'), catalytic domain"/>
    <property type="match status" value="1"/>
</dbReference>
<feature type="compositionally biased region" description="Pro residues" evidence="9">
    <location>
        <begin position="938"/>
        <end position="958"/>
    </location>
</feature>
<dbReference type="Gene3D" id="3.10.450.490">
    <property type="match status" value="1"/>
</dbReference>
<name>A0A2R7YYB9_9ACTN</name>
<keyword evidence="14" id="KW-1185">Reference proteome</keyword>
<keyword evidence="4" id="KW-0732">Signal</keyword>
<evidence type="ECO:0000256" key="5">
    <source>
        <dbReference type="ARBA" id="ARBA00022801"/>
    </source>
</evidence>
<dbReference type="Pfam" id="PF01447">
    <property type="entry name" value="Peptidase_M4"/>
    <property type="match status" value="1"/>
</dbReference>
<feature type="domain" description="FTP" evidence="12">
    <location>
        <begin position="87"/>
        <end position="132"/>
    </location>
</feature>
<feature type="domain" description="Peptidase M4" evidence="10">
    <location>
        <begin position="238"/>
        <end position="338"/>
    </location>
</feature>
<evidence type="ECO:0000256" key="4">
    <source>
        <dbReference type="ARBA" id="ARBA00022729"/>
    </source>
</evidence>
<evidence type="ECO:0000256" key="3">
    <source>
        <dbReference type="ARBA" id="ARBA00022723"/>
    </source>
</evidence>
<evidence type="ECO:0000313" key="14">
    <source>
        <dbReference type="Proteomes" id="UP000244867"/>
    </source>
</evidence>
<dbReference type="RefSeq" id="WP_133176479.1">
    <property type="nucleotide sequence ID" value="NZ_PYXZ01000003.1"/>
</dbReference>
<dbReference type="Pfam" id="PF02868">
    <property type="entry name" value="Peptidase_M4_C"/>
    <property type="match status" value="2"/>
</dbReference>
<dbReference type="OrthoDB" id="291295at2"/>
<dbReference type="InterPro" id="IPR027268">
    <property type="entry name" value="Peptidase_M4/M1_CTD_sf"/>
</dbReference>
<keyword evidence="6" id="KW-0862">Zinc</keyword>
<dbReference type="Pfam" id="PF07504">
    <property type="entry name" value="FTP"/>
    <property type="match status" value="1"/>
</dbReference>
<dbReference type="InterPro" id="IPR001570">
    <property type="entry name" value="Peptidase_M4_C_domain"/>
</dbReference>
<evidence type="ECO:0000256" key="8">
    <source>
        <dbReference type="PIRSR" id="PIRSR623612-1"/>
    </source>
</evidence>
<evidence type="ECO:0000313" key="13">
    <source>
        <dbReference type="EMBL" id="PUA81341.1"/>
    </source>
</evidence>
<reference evidence="13 14" key="1">
    <citation type="submission" date="2018-03" db="EMBL/GenBank/DDBJ databases">
        <authorList>
            <person name="Keele B.F."/>
        </authorList>
    </citation>
    <scope>NUCLEOTIDE SEQUENCE [LARGE SCALE GENOMIC DNA]</scope>
    <source>
        <strain evidence="13 14">IB-3</strain>
    </source>
</reference>
<feature type="region of interest" description="Disordered" evidence="9">
    <location>
        <begin position="935"/>
        <end position="962"/>
    </location>
</feature>
<feature type="domain" description="Peptidase M4 C-terminal" evidence="11">
    <location>
        <begin position="545"/>
        <end position="661"/>
    </location>
</feature>
<dbReference type="PANTHER" id="PTHR33794:SF1">
    <property type="entry name" value="BACILLOLYSIN"/>
    <property type="match status" value="1"/>
</dbReference>
<evidence type="ECO:0000256" key="2">
    <source>
        <dbReference type="ARBA" id="ARBA00022670"/>
    </source>
</evidence>
<comment type="similarity">
    <text evidence="1">Belongs to the peptidase M4 family.</text>
</comment>
<dbReference type="AlphaFoldDB" id="A0A2R7YYB9"/>
<dbReference type="EMBL" id="PYXZ01000003">
    <property type="protein sequence ID" value="PUA81341.1"/>
    <property type="molecule type" value="Genomic_DNA"/>
</dbReference>
<evidence type="ECO:0000256" key="7">
    <source>
        <dbReference type="ARBA" id="ARBA00023049"/>
    </source>
</evidence>
<feature type="active site" evidence="8">
    <location>
        <position position="331"/>
    </location>
</feature>
<dbReference type="PRINTS" id="PR00730">
    <property type="entry name" value="THERMOLYSIN"/>
</dbReference>
<evidence type="ECO:0008006" key="15">
    <source>
        <dbReference type="Google" id="ProtNLM"/>
    </source>
</evidence>
<dbReference type="InterPro" id="IPR013856">
    <property type="entry name" value="Peptidase_M4_domain"/>
</dbReference>
<dbReference type="Gene3D" id="1.10.390.10">
    <property type="entry name" value="Neutral Protease Domain 2"/>
    <property type="match status" value="2"/>
</dbReference>
<gene>
    <name evidence="13" type="ORF">C7S10_10010</name>
</gene>
<dbReference type="InterPro" id="IPR011096">
    <property type="entry name" value="FTP_domain"/>
</dbReference>
<keyword evidence="7" id="KW-0482">Metalloprotease</keyword>
<evidence type="ECO:0000259" key="11">
    <source>
        <dbReference type="Pfam" id="PF02868"/>
    </source>
</evidence>
<feature type="region of interest" description="Disordered" evidence="9">
    <location>
        <begin position="1"/>
        <end position="20"/>
    </location>
</feature>
<evidence type="ECO:0000256" key="6">
    <source>
        <dbReference type="ARBA" id="ARBA00022833"/>
    </source>
</evidence>
<evidence type="ECO:0000256" key="9">
    <source>
        <dbReference type="SAM" id="MobiDB-lite"/>
    </source>
</evidence>
<dbReference type="PANTHER" id="PTHR33794">
    <property type="entry name" value="BACILLOLYSIN"/>
    <property type="match status" value="1"/>
</dbReference>
<dbReference type="GO" id="GO:0006508">
    <property type="term" value="P:proteolysis"/>
    <property type="evidence" value="ECO:0007669"/>
    <property type="project" value="UniProtKB-KW"/>
</dbReference>
<dbReference type="Gene3D" id="3.10.170.10">
    <property type="match status" value="1"/>
</dbReference>
<protein>
    <recommendedName>
        <fullName evidence="15">Bacillolysin</fullName>
    </recommendedName>
</protein>
<dbReference type="InterPro" id="IPR023612">
    <property type="entry name" value="Peptidase_M4"/>
</dbReference>
<evidence type="ECO:0000259" key="12">
    <source>
        <dbReference type="Pfam" id="PF07504"/>
    </source>
</evidence>
<keyword evidence="2" id="KW-0645">Protease</keyword>
<evidence type="ECO:0000259" key="10">
    <source>
        <dbReference type="Pfam" id="PF01447"/>
    </source>
</evidence>
<feature type="active site" description="Proton donor" evidence="8">
    <location>
        <position position="593"/>
    </location>
</feature>
<keyword evidence="5" id="KW-0378">Hydrolase</keyword>
<dbReference type="Proteomes" id="UP000244867">
    <property type="component" value="Unassembled WGS sequence"/>
</dbReference>
<evidence type="ECO:0000256" key="1">
    <source>
        <dbReference type="ARBA" id="ARBA00009388"/>
    </source>
</evidence>
<dbReference type="GO" id="GO:0046872">
    <property type="term" value="F:metal ion binding"/>
    <property type="evidence" value="ECO:0007669"/>
    <property type="project" value="UniProtKB-KW"/>
</dbReference>
<dbReference type="GO" id="GO:0004222">
    <property type="term" value="F:metalloendopeptidase activity"/>
    <property type="evidence" value="ECO:0007669"/>
    <property type="project" value="InterPro"/>
</dbReference>
<dbReference type="InterPro" id="IPR050728">
    <property type="entry name" value="Zinc_Metalloprotease_M4"/>
</dbReference>
<feature type="domain" description="Peptidase M4 C-terminal" evidence="11">
    <location>
        <begin position="341"/>
        <end position="375"/>
    </location>
</feature>
<sequence>MAQPAMSAETNPAAASADPSLVQRMKSEADGAVQLSTEGATGRVGFARTAGDLLPSVDADSAQGAAAKAGAYLDRYAAAFGAARAELKQSEVRKTLNGWTVEFTQNYRGVPVFAADLRAHVDAQGDLTAVNGFAVPGLDLDVTPVVSKADAAARALRMVKASPSGSRGKQDTTGLKVVSNDLMVYRMGATRGVDGASVLAWVLEVSNQRTVRESVILDARTGKPVNRWSMMAHNTDRELYEEAYDPDNLVWAEGDQFPGDLDEDQASEVLGAGETYWMFMNTFGRDSYDGEGSTMRTVNNDPTIDCPNANWNGTTTNYCSGVSSDDTVAHEWGHAYTEYTSGLIYQWQSGAMNEAYSDIWGETVDMLNDRMNADETEKRLEGDCSVLTPAILAVDITAPADVAGPCQAVPASGGPAFTSDVLTPQVVVGLDEEDAENDDLPTDGCSPFTNAAAIDGNWVFVDENLNTGCGANSLAAYYEGVADNAIAAGAEGIIFGGDPAFAPWDMPGATFTIPAMQVDGDSGARFRAAGTSTVRVSQKTSPADPSARWLSGEEDPAFGGAIRDMWNPTCYGDPGKVSDEEYHCETTDSGGVHTNSGVVNHAYALMVDGSTYNGVTVPAIGLDKAANIFWRTQSEYLTPTSDFADLADGLSAACSDLRGQAINAVTLGTGPTGGGEALPERADKITAADCAAVDSAARAVELKSEPVQCEFGPLLAKNTPAICGDGFVSETTWSEDFEDGLAGWTQDEELVYDDTTGIPWAASTSAPGGHAGGVAFAADPTTGSCQGDADDISGRNGLVSPAVTFPTGEAARLSFDHYVATEVGWDGGNVKVSVNGGDFEVIPASAYVFNAPGAALETVADGNTSPLAGEVAFTGTDGGEPTGSWGTSIVDLSAIAGAAPGDQLTFRFDMGRDGCNGVDGWYVDNVTVQICKVATTPTPTPTPTSTPTPTPTPTPTTTPSPVEKVKTTIVLKTPKRVKIRSGRGRVTFVVTSKGSTPTGEVEVTIKGAGKKKSVTVVLDGAGKGKVKLPKFKKTGKVKVKVSYGGDVASLSSSEVKRFRVVD</sequence>